<comment type="catalytic activity">
    <reaction evidence="7">
        <text>heme b + 2 H(+) = protoporphyrin IX + Fe(2+)</text>
        <dbReference type="Rhea" id="RHEA:22584"/>
        <dbReference type="ChEBI" id="CHEBI:15378"/>
        <dbReference type="ChEBI" id="CHEBI:29033"/>
        <dbReference type="ChEBI" id="CHEBI:57306"/>
        <dbReference type="ChEBI" id="CHEBI:60344"/>
        <dbReference type="EC" id="4.98.1.1"/>
    </reaction>
</comment>
<dbReference type="Proteomes" id="UP001155034">
    <property type="component" value="Unassembled WGS sequence"/>
</dbReference>
<reference evidence="12" key="1">
    <citation type="submission" date="2022-08" db="EMBL/GenBank/DDBJ databases">
        <title>Genomic Encyclopedia of Type Strains, Phase V (KMG-V): Genome sequencing to study the core and pangenomes of soil and plant-associated prokaryotes.</title>
        <authorList>
            <person name="Whitman W."/>
        </authorList>
    </citation>
    <scope>NUCLEOTIDE SEQUENCE</scope>
    <source>
        <strain evidence="9">0</strain>
        <strain evidence="11">SP2016B</strain>
        <strain evidence="12">SP2017</strain>
        <strain evidence="10">SP3049</strain>
    </source>
</reference>
<dbReference type="Proteomes" id="UP001155027">
    <property type="component" value="Unassembled WGS sequence"/>
</dbReference>
<accession>A0A9X2U5Y7</accession>
<dbReference type="InterPro" id="IPR033644">
    <property type="entry name" value="Ferrochelatase_C"/>
</dbReference>
<dbReference type="Proteomes" id="UP001155057">
    <property type="component" value="Unassembled WGS sequence"/>
</dbReference>
<sequence length="427" mass="48298">MTPYEFIQRYDREEYNSDPRLVEGEFFPSAKLGVESGDTVGVVLLNLGGPDGEESVEPFLYNLFMDPAIIDFSEVVYFQARGRVRQAFSKIISYFRSQSVAEDYKEISDDGGSPINPLTRDQADNLEQTLNEQYAAETGATFKTYMAMRYWEPFSEDAAAQMQEDGVDKVVLLPLYPQYSKTTTGASLVYWHELEKAGEIPAWPTTSVFEYATYPKYIEALSDRIDEGLERFPDDVRDDVHLLFSAHGTPLSEMKDRDDPYCCLVHSTVKHLMEHRGFDHDFSTAFQSKVGPSEWLTPATDDTVEELAEEGEDVLVIPVAFVTDHIETSYELAIEIPEDLEEEGAPIPEHYEVMPGLNSHPKFIETLADMTAAQLQLPNVQTPTPASERPCCQVQDRDIRCHQCQHVAEATDWSAPEEEQARELETA</sequence>
<keyword evidence="7" id="KW-0963">Cytoplasm</keyword>
<keyword evidence="4 7" id="KW-0456">Lyase</keyword>
<dbReference type="CDD" id="cd00419">
    <property type="entry name" value="Ferrochelatase_C"/>
    <property type="match status" value="1"/>
</dbReference>
<dbReference type="PANTHER" id="PTHR11108">
    <property type="entry name" value="FERROCHELATASE"/>
    <property type="match status" value="1"/>
</dbReference>
<evidence type="ECO:0000313" key="12">
    <source>
        <dbReference type="EMBL" id="MCS3950322.1"/>
    </source>
</evidence>
<comment type="catalytic activity">
    <reaction evidence="6">
        <text>Fe-coproporphyrin III + 2 H(+) = coproporphyrin III + Fe(2+)</text>
        <dbReference type="Rhea" id="RHEA:49572"/>
        <dbReference type="ChEBI" id="CHEBI:15378"/>
        <dbReference type="ChEBI" id="CHEBI:29033"/>
        <dbReference type="ChEBI" id="CHEBI:68438"/>
        <dbReference type="ChEBI" id="CHEBI:131725"/>
        <dbReference type="EC" id="4.99.1.9"/>
    </reaction>
    <physiologicalReaction direction="right-to-left" evidence="6">
        <dbReference type="Rhea" id="RHEA:49574"/>
    </physiologicalReaction>
</comment>
<dbReference type="SUPFAM" id="SSF53800">
    <property type="entry name" value="Chelatase"/>
    <property type="match status" value="1"/>
</dbReference>
<dbReference type="RefSeq" id="WP_013062842.1">
    <property type="nucleotide sequence ID" value="NZ_CALTRV010000004.1"/>
</dbReference>
<dbReference type="Proteomes" id="UP001155010">
    <property type="component" value="Unassembled WGS sequence"/>
</dbReference>
<keyword evidence="2 7" id="KW-0408">Iron</keyword>
<dbReference type="GeneID" id="83729709"/>
<dbReference type="GO" id="GO:0005737">
    <property type="term" value="C:cytoplasm"/>
    <property type="evidence" value="ECO:0007669"/>
    <property type="project" value="UniProtKB-SubCell"/>
</dbReference>
<gene>
    <name evidence="7" type="primary">hemH</name>
    <name evidence="10" type="ORF">GGP61_002348</name>
    <name evidence="9" type="ORF">GGP71_001325</name>
    <name evidence="11" type="ORF">GGP82_000710</name>
    <name evidence="12" type="ORF">GGP83_000248</name>
</gene>
<evidence type="ECO:0000256" key="4">
    <source>
        <dbReference type="ARBA" id="ARBA00023239"/>
    </source>
</evidence>
<comment type="function">
    <text evidence="7">Catalyzes the ferrous insertion into protoporphyrin IX.</text>
</comment>
<dbReference type="Gene3D" id="3.40.50.1400">
    <property type="match status" value="2"/>
</dbReference>
<evidence type="ECO:0000313" key="10">
    <source>
        <dbReference type="EMBL" id="MCS3710728.1"/>
    </source>
</evidence>
<dbReference type="EMBL" id="JANUAU010000003">
    <property type="protein sequence ID" value="MCS3677409.1"/>
    <property type="molecule type" value="Genomic_DNA"/>
</dbReference>
<protein>
    <recommendedName>
        <fullName evidence="7">Ferrochelatase</fullName>
        <ecNumber evidence="7">4.98.1.1</ecNumber>
    </recommendedName>
    <alternativeName>
        <fullName evidence="7">Heme synthase</fullName>
    </alternativeName>
    <alternativeName>
        <fullName evidence="7">Protoheme ferro-lyase</fullName>
    </alternativeName>
</protein>
<organism evidence="12 13">
    <name type="scientific">Salinibacter ruber</name>
    <dbReference type="NCBI Taxonomy" id="146919"/>
    <lineage>
        <taxon>Bacteria</taxon>
        <taxon>Pseudomonadati</taxon>
        <taxon>Rhodothermota</taxon>
        <taxon>Rhodothermia</taxon>
        <taxon>Rhodothermales</taxon>
        <taxon>Salinibacteraceae</taxon>
        <taxon>Salinibacter</taxon>
    </lineage>
</organism>
<dbReference type="Pfam" id="PF00762">
    <property type="entry name" value="Ferrochelatase"/>
    <property type="match status" value="1"/>
</dbReference>
<name>A0A9X2U5Y7_9BACT</name>
<keyword evidence="7" id="KW-0479">Metal-binding</keyword>
<evidence type="ECO:0000256" key="8">
    <source>
        <dbReference type="RuleBase" id="RU004185"/>
    </source>
</evidence>
<dbReference type="CDD" id="cd03411">
    <property type="entry name" value="Ferrochelatase_N"/>
    <property type="match status" value="1"/>
</dbReference>
<evidence type="ECO:0000256" key="5">
    <source>
        <dbReference type="ARBA" id="ARBA00023244"/>
    </source>
</evidence>
<dbReference type="PANTHER" id="PTHR11108:SF1">
    <property type="entry name" value="FERROCHELATASE, MITOCHONDRIAL"/>
    <property type="match status" value="1"/>
</dbReference>
<evidence type="ECO:0000313" key="13">
    <source>
        <dbReference type="Proteomes" id="UP001155010"/>
    </source>
</evidence>
<dbReference type="EC" id="4.98.1.1" evidence="7"/>
<feature type="binding site" evidence="7">
    <location>
        <position position="327"/>
    </location>
    <ligand>
        <name>Fe(2+)</name>
        <dbReference type="ChEBI" id="CHEBI:29033"/>
    </ligand>
</feature>
<dbReference type="NCBIfam" id="TIGR00109">
    <property type="entry name" value="hemH"/>
    <property type="match status" value="1"/>
</dbReference>
<dbReference type="AlphaFoldDB" id="A0A9X2U5Y7"/>
<evidence type="ECO:0000256" key="1">
    <source>
        <dbReference type="ARBA" id="ARBA00007718"/>
    </source>
</evidence>
<comment type="similarity">
    <text evidence="1 7 8">Belongs to the ferrochelatase family.</text>
</comment>
<keyword evidence="5 7" id="KW-0627">Porphyrin biosynthesis</keyword>
<evidence type="ECO:0000256" key="7">
    <source>
        <dbReference type="HAMAP-Rule" id="MF_00323"/>
    </source>
</evidence>
<evidence type="ECO:0000313" key="11">
    <source>
        <dbReference type="EMBL" id="MCS3864179.1"/>
    </source>
</evidence>
<dbReference type="GO" id="GO:0004325">
    <property type="term" value="F:ferrochelatase activity"/>
    <property type="evidence" value="ECO:0007669"/>
    <property type="project" value="UniProtKB-UniRule"/>
</dbReference>
<dbReference type="EMBL" id="JANTYZ010000001">
    <property type="protein sequence ID" value="MCS3864179.1"/>
    <property type="molecule type" value="Genomic_DNA"/>
</dbReference>
<dbReference type="InterPro" id="IPR001015">
    <property type="entry name" value="Ferrochelatase"/>
</dbReference>
<dbReference type="HAMAP" id="MF_00323">
    <property type="entry name" value="Ferrochelatase"/>
    <property type="match status" value="1"/>
</dbReference>
<dbReference type="EMBL" id="JANUAE010000008">
    <property type="protein sequence ID" value="MCS3710728.1"/>
    <property type="molecule type" value="Genomic_DNA"/>
</dbReference>
<comment type="pathway">
    <text evidence="7">Porphyrin-containing compound metabolism; protoheme biosynthesis; protoheme from protoporphyrin-IX: step 1/1.</text>
</comment>
<evidence type="ECO:0000313" key="9">
    <source>
        <dbReference type="EMBL" id="MCS3677409.1"/>
    </source>
</evidence>
<proteinExistence type="inferred from homology"/>
<keyword evidence="3 7" id="KW-0350">Heme biosynthesis</keyword>
<evidence type="ECO:0000256" key="3">
    <source>
        <dbReference type="ARBA" id="ARBA00023133"/>
    </source>
</evidence>
<comment type="subcellular location">
    <subcellularLocation>
        <location evidence="7">Cytoplasm</location>
    </subcellularLocation>
</comment>
<evidence type="ECO:0000256" key="2">
    <source>
        <dbReference type="ARBA" id="ARBA00023004"/>
    </source>
</evidence>
<dbReference type="GO" id="GO:0046872">
    <property type="term" value="F:metal ion binding"/>
    <property type="evidence" value="ECO:0007669"/>
    <property type="project" value="UniProtKB-KW"/>
</dbReference>
<dbReference type="GO" id="GO:0006783">
    <property type="term" value="P:heme biosynthetic process"/>
    <property type="evidence" value="ECO:0007669"/>
    <property type="project" value="UniProtKB-UniRule"/>
</dbReference>
<comment type="caution">
    <text evidence="12">The sequence shown here is derived from an EMBL/GenBank/DDBJ whole genome shotgun (WGS) entry which is preliminary data.</text>
</comment>
<dbReference type="EMBL" id="JANUBB010000001">
    <property type="protein sequence ID" value="MCS3950322.1"/>
    <property type="molecule type" value="Genomic_DNA"/>
</dbReference>
<feature type="binding site" evidence="7">
    <location>
        <position position="247"/>
    </location>
    <ligand>
        <name>Fe(2+)</name>
        <dbReference type="ChEBI" id="CHEBI:29033"/>
    </ligand>
</feature>
<dbReference type="InterPro" id="IPR033659">
    <property type="entry name" value="Ferrochelatase_N"/>
</dbReference>
<evidence type="ECO:0000256" key="6">
    <source>
        <dbReference type="ARBA" id="ARBA00024536"/>
    </source>
</evidence>